<organism evidence="1">
    <name type="scientific">Pratia nummularia</name>
    <dbReference type="NCBI Taxonomy" id="368691"/>
    <lineage>
        <taxon>Eukaryota</taxon>
        <taxon>Viridiplantae</taxon>
        <taxon>Streptophyta</taxon>
        <taxon>Embryophyta</taxon>
        <taxon>Tracheophyta</taxon>
        <taxon>Spermatophyta</taxon>
        <taxon>Magnoliopsida</taxon>
        <taxon>eudicotyledons</taxon>
        <taxon>Gunneridae</taxon>
        <taxon>Pentapetalae</taxon>
        <taxon>asterids</taxon>
        <taxon>campanulids</taxon>
        <taxon>Asterales</taxon>
        <taxon>Campanulaceae</taxon>
        <taxon>Pratia</taxon>
    </lineage>
</organism>
<dbReference type="EMBL" id="MF061203">
    <property type="protein sequence ID" value="ASA37376.1"/>
    <property type="molecule type" value="Genomic_DNA"/>
</dbReference>
<sequence>MNKSAVNKKCNCFHDGCNPCISPKKDFEKHDGCNPCISPKKDFEKEKDLEKDQWRTCNYLPCPKGSDKKAKINGKKFPELERESLFPERTEHERKFLSFRKEHQPALTCPHRQKCHGYKHSFNTGHCATYAKETCKIFGEAFHSGHAAGERWMNERIHRVSKTRMAWEANLKARLKAAAENPRTELDVWHLGFWHGAFLRLKRIHPED</sequence>
<dbReference type="GeneID" id="33370432"/>
<accession>A0A1Z2R137</accession>
<gene>
    <name evidence="1" type="primary">ORF208</name>
    <name evidence="1" type="ORF">Lo_num1Pt0118</name>
</gene>
<dbReference type="AlphaFoldDB" id="A0A1Z2R137"/>
<reference evidence="1" key="1">
    <citation type="journal article" date="2017" name="Am. J. Bot.">
        <title>The East Asian origin of the giant lobelias.</title>
        <authorList>
            <person name="Knox E.B."/>
            <person name="Li C."/>
        </authorList>
    </citation>
    <scope>NUCLEOTIDE SEQUENCE</scope>
</reference>
<name>A0A1Z2R137_9ASTR</name>
<keyword evidence="1" id="KW-0934">Plastid</keyword>
<geneLocation type="plastid" evidence="1"/>
<protein>
    <submittedName>
        <fullName evidence="1">Uncharacterized protein</fullName>
    </submittedName>
</protein>
<proteinExistence type="predicted"/>
<evidence type="ECO:0000313" key="1">
    <source>
        <dbReference type="EMBL" id="ASA37376.1"/>
    </source>
</evidence>
<dbReference type="RefSeq" id="YP_009405301.1">
    <property type="nucleotide sequence ID" value="NC_035381.1"/>
</dbReference>